<gene>
    <name evidence="2" type="ORF">A2945_03005</name>
</gene>
<dbReference type="AlphaFoldDB" id="A0A1G2CFR9"/>
<feature type="transmembrane region" description="Helical" evidence="1">
    <location>
        <begin position="46"/>
        <end position="69"/>
    </location>
</feature>
<dbReference type="Proteomes" id="UP000178880">
    <property type="component" value="Unassembled WGS sequence"/>
</dbReference>
<reference evidence="2 3" key="1">
    <citation type="journal article" date="2016" name="Nat. Commun.">
        <title>Thousands of microbial genomes shed light on interconnected biogeochemical processes in an aquifer system.</title>
        <authorList>
            <person name="Anantharaman K."/>
            <person name="Brown C.T."/>
            <person name="Hug L.A."/>
            <person name="Sharon I."/>
            <person name="Castelle C.J."/>
            <person name="Probst A.J."/>
            <person name="Thomas B.C."/>
            <person name="Singh A."/>
            <person name="Wilkins M.J."/>
            <person name="Karaoz U."/>
            <person name="Brodie E.L."/>
            <person name="Williams K.H."/>
            <person name="Hubbard S.S."/>
            <person name="Banfield J.F."/>
        </authorList>
    </citation>
    <scope>NUCLEOTIDE SEQUENCE [LARGE SCALE GENOMIC DNA]</scope>
</reference>
<comment type="caution">
    <text evidence="2">The sequence shown here is derived from an EMBL/GenBank/DDBJ whole genome shotgun (WGS) entry which is preliminary data.</text>
</comment>
<keyword evidence="1" id="KW-1133">Transmembrane helix</keyword>
<accession>A0A1G2CFR9</accession>
<feature type="transmembrane region" description="Helical" evidence="1">
    <location>
        <begin position="21"/>
        <end position="40"/>
    </location>
</feature>
<proteinExistence type="predicted"/>
<protein>
    <submittedName>
        <fullName evidence="2">Uncharacterized protein</fullName>
    </submittedName>
</protein>
<keyword evidence="1" id="KW-0812">Transmembrane</keyword>
<name>A0A1G2CFR9_9BACT</name>
<evidence type="ECO:0000256" key="1">
    <source>
        <dbReference type="SAM" id="Phobius"/>
    </source>
</evidence>
<dbReference type="EMBL" id="MHLA01000014">
    <property type="protein sequence ID" value="OGY99589.1"/>
    <property type="molecule type" value="Genomic_DNA"/>
</dbReference>
<evidence type="ECO:0000313" key="2">
    <source>
        <dbReference type="EMBL" id="OGY99589.1"/>
    </source>
</evidence>
<organism evidence="2 3">
    <name type="scientific">Candidatus Liptonbacteria bacterium RIFCSPLOWO2_01_FULL_52_25</name>
    <dbReference type="NCBI Taxonomy" id="1798650"/>
    <lineage>
        <taxon>Bacteria</taxon>
        <taxon>Candidatus Liptoniibacteriota</taxon>
    </lineage>
</organism>
<sequence length="112" mass="12419">MDMRFLRTPRFKGEPPWLKKALGAVVMLWLVAAFLPALFFDLSAAIILAIVFCVVVGLLYLAIRLYCIVCDEAIEKAPKIAKKGIDVGAKTVRSGYKACQKGVRRGIKIAHR</sequence>
<keyword evidence="1" id="KW-0472">Membrane</keyword>
<evidence type="ECO:0000313" key="3">
    <source>
        <dbReference type="Proteomes" id="UP000178880"/>
    </source>
</evidence>